<name>A0A1H6UNY7_9FIRM</name>
<keyword evidence="1" id="KW-0812">Transmembrane</keyword>
<reference evidence="3 4" key="1">
    <citation type="submission" date="2016-10" db="EMBL/GenBank/DDBJ databases">
        <authorList>
            <person name="de Groot N.N."/>
        </authorList>
    </citation>
    <scope>NUCLEOTIDE SEQUENCE [LARGE SCALE GENOMIC DNA]</scope>
    <source>
        <strain evidence="3 4">DSM 2179</strain>
    </source>
</reference>
<evidence type="ECO:0000256" key="1">
    <source>
        <dbReference type="SAM" id="Phobius"/>
    </source>
</evidence>
<keyword evidence="1" id="KW-0472">Membrane</keyword>
<feature type="transmembrane region" description="Helical" evidence="1">
    <location>
        <begin position="405"/>
        <end position="429"/>
    </location>
</feature>
<accession>A0A1H6UNY7</accession>
<dbReference type="RefSeq" id="WP_091828716.1">
    <property type="nucleotide sequence ID" value="NZ_FNZK01000002.1"/>
</dbReference>
<evidence type="ECO:0000313" key="4">
    <source>
        <dbReference type="Proteomes" id="UP000199662"/>
    </source>
</evidence>
<dbReference type="PANTHER" id="PTHR11106">
    <property type="entry name" value="GANGLIOSIDE INDUCED DIFFERENTIATION ASSOCIATED PROTEIN 2-RELATED"/>
    <property type="match status" value="1"/>
</dbReference>
<keyword evidence="4" id="KW-1185">Reference proteome</keyword>
<dbReference type="Proteomes" id="UP000199662">
    <property type="component" value="Unassembled WGS sequence"/>
</dbReference>
<dbReference type="AlphaFoldDB" id="A0A1H6UNY7"/>
<dbReference type="EMBL" id="FNZK01000002">
    <property type="protein sequence ID" value="SEI94019.1"/>
    <property type="molecule type" value="Genomic_DNA"/>
</dbReference>
<feature type="domain" description="Macro" evidence="2">
    <location>
        <begin position="1"/>
        <end position="209"/>
    </location>
</feature>
<sequence>MNTIDKIEIVHGNIVDIVRKHDVEMIVNAAKRTLMGGSGVDGAIHQAIDDLNNKTGFFKEMIKDELDGNNPKKDEFNRCDYGKAIVTKGYKLVDYVIHAVGPKWDGNYNKNGGSCSKSCIDKLKGCYESVLDCMMEYGCNTIAIPVISSGSYRFPFEKAAKIQFVSICNFLTRLKKKDPERFGMINKIYIVVFSQDDIKCFENIKNEYAGCVNKGKQLLYLSTEESYKAYLKDINDYDSERRNYFGTIKFLRKVLMMSEKFFYCTYFLKRCFADKTWEGRRIFIESQTIIKALIPLFFLVFTSLDISPYVNSDTSIWIRNIFTGVSIYLMSETLIYVAKLLFLSDILNPSANSIRSIFFLFINYLDINFTFAFLYSLYGDFKEKGGVASLYEAFEHSSQVPGSQLGMTLVILQNCITLYLIGIVFTYFVNSFRTRKFNSI</sequence>
<dbReference type="SMART" id="SM00506">
    <property type="entry name" value="A1pp"/>
    <property type="match status" value="1"/>
</dbReference>
<feature type="transmembrane region" description="Helical" evidence="1">
    <location>
        <begin position="357"/>
        <end position="378"/>
    </location>
</feature>
<feature type="transmembrane region" description="Helical" evidence="1">
    <location>
        <begin position="316"/>
        <end position="337"/>
    </location>
</feature>
<gene>
    <name evidence="3" type="ORF">SAMN05660742_1025</name>
</gene>
<dbReference type="PANTHER" id="PTHR11106:SF27">
    <property type="entry name" value="MACRO DOMAIN-CONTAINING PROTEIN"/>
    <property type="match status" value="1"/>
</dbReference>
<dbReference type="PROSITE" id="PS51154">
    <property type="entry name" value="MACRO"/>
    <property type="match status" value="1"/>
</dbReference>
<dbReference type="Gene3D" id="3.40.220.10">
    <property type="entry name" value="Leucine Aminopeptidase, subunit E, domain 1"/>
    <property type="match status" value="1"/>
</dbReference>
<keyword evidence="1" id="KW-1133">Transmembrane helix</keyword>
<organism evidence="3 4">
    <name type="scientific">Propionispira arboris</name>
    <dbReference type="NCBI Taxonomy" id="84035"/>
    <lineage>
        <taxon>Bacteria</taxon>
        <taxon>Bacillati</taxon>
        <taxon>Bacillota</taxon>
        <taxon>Negativicutes</taxon>
        <taxon>Selenomonadales</taxon>
        <taxon>Selenomonadaceae</taxon>
        <taxon>Propionispira</taxon>
    </lineage>
</organism>
<protein>
    <submittedName>
        <fullName evidence="3">O-acetyl-ADP-ribose deacetylase (Regulator of RNase III), contains Macro domain</fullName>
    </submittedName>
</protein>
<feature type="transmembrane region" description="Helical" evidence="1">
    <location>
        <begin position="289"/>
        <end position="310"/>
    </location>
</feature>
<evidence type="ECO:0000313" key="3">
    <source>
        <dbReference type="EMBL" id="SEI94019.1"/>
    </source>
</evidence>
<proteinExistence type="predicted"/>
<dbReference type="InterPro" id="IPR043472">
    <property type="entry name" value="Macro_dom-like"/>
</dbReference>
<evidence type="ECO:0000259" key="2">
    <source>
        <dbReference type="PROSITE" id="PS51154"/>
    </source>
</evidence>
<dbReference type="InterPro" id="IPR002589">
    <property type="entry name" value="Macro_dom"/>
</dbReference>
<dbReference type="Pfam" id="PF01661">
    <property type="entry name" value="Macro"/>
    <property type="match status" value="1"/>
</dbReference>
<dbReference type="STRING" id="84035.SAMN05660742_1025"/>
<dbReference type="SUPFAM" id="SSF52949">
    <property type="entry name" value="Macro domain-like"/>
    <property type="match status" value="1"/>
</dbReference>